<dbReference type="AlphaFoldDB" id="A0AAE3Q9M1"/>
<dbReference type="SMART" id="SM00382">
    <property type="entry name" value="AAA"/>
    <property type="match status" value="1"/>
</dbReference>
<dbReference type="InterPro" id="IPR003439">
    <property type="entry name" value="ABC_transporter-like_ATP-bd"/>
</dbReference>
<evidence type="ECO:0000313" key="9">
    <source>
        <dbReference type="EMBL" id="MDI7921772.1"/>
    </source>
</evidence>
<dbReference type="PROSITE" id="PS00211">
    <property type="entry name" value="ABC_TRANSPORTER_1"/>
    <property type="match status" value="1"/>
</dbReference>
<dbReference type="NCBIfam" id="TIGR01727">
    <property type="entry name" value="oligo_HPY"/>
    <property type="match status" value="1"/>
</dbReference>
<evidence type="ECO:0000313" key="10">
    <source>
        <dbReference type="Proteomes" id="UP001161580"/>
    </source>
</evidence>
<dbReference type="InterPro" id="IPR003593">
    <property type="entry name" value="AAA+_ATPase"/>
</dbReference>
<keyword evidence="3" id="KW-0813">Transport</keyword>
<organism evidence="9 10">
    <name type="scientific">Ferirhizobium litorale</name>
    <dbReference type="NCBI Taxonomy" id="2927786"/>
    <lineage>
        <taxon>Bacteria</taxon>
        <taxon>Pseudomonadati</taxon>
        <taxon>Pseudomonadota</taxon>
        <taxon>Alphaproteobacteria</taxon>
        <taxon>Hyphomicrobiales</taxon>
        <taxon>Rhizobiaceae</taxon>
        <taxon>Ferirhizobium</taxon>
    </lineage>
</organism>
<comment type="similarity">
    <text evidence="2">Belongs to the ABC transporter superfamily.</text>
</comment>
<sequence length="328" mass="35098">MNAPLLEIDNLSIAIDRPGGAGLPLLTDISLQLGRGETLGIVGESGSGKSLLALGVIGLLPEGIGSSGSIRLDGTELLPLADDDLCKVRGRRIGMIFQEPMTALNPVMKVGDQIAEGIVWHRGVGWCDARRDAVRLLDQVRIPDAAIRAKSYPHELSGGQRQRVGIAIALASKPDLLIADEPTTALDVSVQKEILEILDEHVRNDGMALMLVSHDLGVIAASCRRTMVLYAGARMEEGLTEEVLSDPRSPYTRGLLAALPQRRIGDRRLAAIPGNVPGFAALPPGCRFSDRCPDRIERCQTELPAWRSFGNGRGVRCIRAETAASEAG</sequence>
<dbReference type="GO" id="GO:0015833">
    <property type="term" value="P:peptide transport"/>
    <property type="evidence" value="ECO:0007669"/>
    <property type="project" value="InterPro"/>
</dbReference>
<dbReference type="FunFam" id="3.40.50.300:FF:000016">
    <property type="entry name" value="Oligopeptide ABC transporter ATP-binding component"/>
    <property type="match status" value="1"/>
</dbReference>
<evidence type="ECO:0000256" key="7">
    <source>
        <dbReference type="ARBA" id="ARBA00023136"/>
    </source>
</evidence>
<dbReference type="PANTHER" id="PTHR43297:SF2">
    <property type="entry name" value="DIPEPTIDE TRANSPORT ATP-BINDING PROTEIN DPPD"/>
    <property type="match status" value="1"/>
</dbReference>
<dbReference type="Gene3D" id="3.40.50.300">
    <property type="entry name" value="P-loop containing nucleotide triphosphate hydrolases"/>
    <property type="match status" value="1"/>
</dbReference>
<dbReference type="InterPro" id="IPR027417">
    <property type="entry name" value="P-loop_NTPase"/>
</dbReference>
<dbReference type="InterPro" id="IPR050388">
    <property type="entry name" value="ABC_Ni/Peptide_Import"/>
</dbReference>
<dbReference type="PROSITE" id="PS50893">
    <property type="entry name" value="ABC_TRANSPORTER_2"/>
    <property type="match status" value="1"/>
</dbReference>
<dbReference type="RefSeq" id="WP_311794304.1">
    <property type="nucleotide sequence ID" value="NZ_JALDYZ010000003.1"/>
</dbReference>
<dbReference type="PANTHER" id="PTHR43297">
    <property type="entry name" value="OLIGOPEPTIDE TRANSPORT ATP-BINDING PROTEIN APPD"/>
    <property type="match status" value="1"/>
</dbReference>
<evidence type="ECO:0000256" key="1">
    <source>
        <dbReference type="ARBA" id="ARBA00004417"/>
    </source>
</evidence>
<proteinExistence type="inferred from homology"/>
<evidence type="ECO:0000259" key="8">
    <source>
        <dbReference type="PROSITE" id="PS50893"/>
    </source>
</evidence>
<comment type="caution">
    <text evidence="9">The sequence shown here is derived from an EMBL/GenBank/DDBJ whole genome shotgun (WGS) entry which is preliminary data.</text>
</comment>
<gene>
    <name evidence="9" type="ORF">MRS75_06695</name>
</gene>
<dbReference type="Pfam" id="PF00005">
    <property type="entry name" value="ABC_tran"/>
    <property type="match status" value="1"/>
</dbReference>
<dbReference type="InterPro" id="IPR013563">
    <property type="entry name" value="Oligopep_ABC_C"/>
</dbReference>
<dbReference type="SUPFAM" id="SSF52540">
    <property type="entry name" value="P-loop containing nucleoside triphosphate hydrolases"/>
    <property type="match status" value="1"/>
</dbReference>
<dbReference type="GO" id="GO:0055085">
    <property type="term" value="P:transmembrane transport"/>
    <property type="evidence" value="ECO:0007669"/>
    <property type="project" value="UniProtKB-ARBA"/>
</dbReference>
<dbReference type="Proteomes" id="UP001161580">
    <property type="component" value="Unassembled WGS sequence"/>
</dbReference>
<dbReference type="CDD" id="cd03257">
    <property type="entry name" value="ABC_NikE_OppD_transporters"/>
    <property type="match status" value="1"/>
</dbReference>
<name>A0AAE3Q9M1_9HYPH</name>
<evidence type="ECO:0000256" key="3">
    <source>
        <dbReference type="ARBA" id="ARBA00022448"/>
    </source>
</evidence>
<dbReference type="Pfam" id="PF08352">
    <property type="entry name" value="oligo_HPY"/>
    <property type="match status" value="1"/>
</dbReference>
<evidence type="ECO:0000256" key="2">
    <source>
        <dbReference type="ARBA" id="ARBA00005417"/>
    </source>
</evidence>
<keyword evidence="10" id="KW-1185">Reference proteome</keyword>
<dbReference type="GO" id="GO:0005524">
    <property type="term" value="F:ATP binding"/>
    <property type="evidence" value="ECO:0007669"/>
    <property type="project" value="UniProtKB-KW"/>
</dbReference>
<reference evidence="9" key="1">
    <citation type="submission" date="2022-03" db="EMBL/GenBank/DDBJ databases">
        <title>Fererhizobium litorale gen. nov., sp. nov., isolated from sandy sediments of the Sea of Japan seashore.</title>
        <authorList>
            <person name="Romanenko L."/>
            <person name="Kurilenko V."/>
            <person name="Otstavnykh N."/>
            <person name="Svetashev V."/>
            <person name="Tekutyeva L."/>
            <person name="Isaeva M."/>
            <person name="Mikhailov V."/>
        </authorList>
    </citation>
    <scope>NUCLEOTIDE SEQUENCE</scope>
    <source>
        <strain evidence="9">KMM 9576</strain>
    </source>
</reference>
<feature type="domain" description="ABC transporter" evidence="8">
    <location>
        <begin position="6"/>
        <end position="256"/>
    </location>
</feature>
<dbReference type="InterPro" id="IPR017871">
    <property type="entry name" value="ABC_transporter-like_CS"/>
</dbReference>
<comment type="subcellular location">
    <subcellularLocation>
        <location evidence="1">Cell inner membrane</location>
        <topology evidence="1">Peripheral membrane protein</topology>
    </subcellularLocation>
</comment>
<keyword evidence="7" id="KW-0472">Membrane</keyword>
<keyword evidence="5" id="KW-0547">Nucleotide-binding</keyword>
<protein>
    <submittedName>
        <fullName evidence="9">ABC transporter ATP-binding protein</fullName>
    </submittedName>
</protein>
<dbReference type="EMBL" id="JALDYZ010000003">
    <property type="protein sequence ID" value="MDI7921772.1"/>
    <property type="molecule type" value="Genomic_DNA"/>
</dbReference>
<keyword evidence="4" id="KW-1003">Cell membrane</keyword>
<evidence type="ECO:0000256" key="5">
    <source>
        <dbReference type="ARBA" id="ARBA00022741"/>
    </source>
</evidence>
<dbReference type="GO" id="GO:0005886">
    <property type="term" value="C:plasma membrane"/>
    <property type="evidence" value="ECO:0007669"/>
    <property type="project" value="UniProtKB-SubCell"/>
</dbReference>
<evidence type="ECO:0000256" key="6">
    <source>
        <dbReference type="ARBA" id="ARBA00022840"/>
    </source>
</evidence>
<dbReference type="GO" id="GO:0016887">
    <property type="term" value="F:ATP hydrolysis activity"/>
    <property type="evidence" value="ECO:0007669"/>
    <property type="project" value="InterPro"/>
</dbReference>
<evidence type="ECO:0000256" key="4">
    <source>
        <dbReference type="ARBA" id="ARBA00022475"/>
    </source>
</evidence>
<keyword evidence="6 9" id="KW-0067">ATP-binding</keyword>
<accession>A0AAE3Q9M1</accession>